<evidence type="ECO:0000313" key="2">
    <source>
        <dbReference type="EMBL" id="XBC52235.1"/>
    </source>
</evidence>
<protein>
    <recommendedName>
        <fullName evidence="3">Transcriptional regulator</fullName>
    </recommendedName>
</protein>
<organism evidence="2">
    <name type="scientific">Dolosigranulum savutiense</name>
    <dbReference type="NCBI Taxonomy" id="3110288"/>
    <lineage>
        <taxon>Bacteria</taxon>
        <taxon>Bacillati</taxon>
        <taxon>Bacillota</taxon>
        <taxon>Bacilli</taxon>
        <taxon>Lactobacillales</taxon>
        <taxon>Carnobacteriaceae</taxon>
        <taxon>Dolosigranulum</taxon>
    </lineage>
</organism>
<reference evidence="2" key="1">
    <citation type="submission" date="2023-12" db="EMBL/GenBank/DDBJ databases">
        <title>Dolosigranulum savutii sp. nov. isolated from human upper respiratory samples collected in Botswana.</title>
        <authorList>
            <person name="Kelly M.S."/>
        </authorList>
    </citation>
    <scope>NUCLEOTIDE SEQUENCE</scope>
    <source>
        <strain evidence="2">MSK211</strain>
        <strain evidence="1">MSK312</strain>
    </source>
</reference>
<dbReference type="EMBL" id="CP142434">
    <property type="protein sequence ID" value="XBC47942.1"/>
    <property type="molecule type" value="Genomic_DNA"/>
</dbReference>
<proteinExistence type="predicted"/>
<evidence type="ECO:0008006" key="3">
    <source>
        <dbReference type="Google" id="ProtNLM"/>
    </source>
</evidence>
<dbReference type="Gene3D" id="1.25.40.10">
    <property type="entry name" value="Tetratricopeptide repeat domain"/>
    <property type="match status" value="1"/>
</dbReference>
<dbReference type="AlphaFoldDB" id="A0AB74U733"/>
<gene>
    <name evidence="2" type="ORF">VUQ07_03975</name>
    <name evidence="1" type="ORF">VUQ09_00655</name>
</gene>
<evidence type="ECO:0000313" key="1">
    <source>
        <dbReference type="EMBL" id="XBC47942.1"/>
    </source>
</evidence>
<sequence>MKLQQTYLCDIIKSINIDNVPPLVAIRLQKGLEQLESGETTSRPIEAPQFLNDLGVRKNTDAKHIADIYLNTVGIDHVKIKDDIVELNINDVGLYLDIYILLTGDYDVISESVTDRISEYPNITDYSGAIYLASYLAALGDDHGIELFDYARKLGEKNSHQVLSALHRKVTYIIKRKMISNDVENILQEYLSTINMVDNLAHKNIYLALFNNLVALYLLKIGLNRSSGVTITTLLDNALLLIDDAVFNSDADNFIKSQGTRYRSQIVINKAQMLVKEEKIGQAIQLLTENVVYVEKHAEEYLPEVIGSLAYAYFLNQDYSQAVSYCYQSIDAYQQLGMIGSVLIMKKVLISSLYKLKLFDEAKYVLETLEELKN</sequence>
<name>A0AB74U733_9LACT</name>
<dbReference type="InterPro" id="IPR011990">
    <property type="entry name" value="TPR-like_helical_dom_sf"/>
</dbReference>
<accession>A0AB74U733</accession>
<dbReference type="SUPFAM" id="SSF48452">
    <property type="entry name" value="TPR-like"/>
    <property type="match status" value="1"/>
</dbReference>
<dbReference type="EMBL" id="CP142436">
    <property type="protein sequence ID" value="XBC52235.1"/>
    <property type="molecule type" value="Genomic_DNA"/>
</dbReference>
<dbReference type="RefSeq" id="WP_347297983.1">
    <property type="nucleotide sequence ID" value="NZ_CP142434.1"/>
</dbReference>